<proteinExistence type="predicted"/>
<keyword evidence="1" id="KW-0614">Plasmid</keyword>
<sequence>MADHIEVIKMLRIPDYDVEMCIVSVSGQLFVKSPDFDTRIPYCGTLDLDDDVITVIMADAYEKVLEVSMADCERQRTSIYVALENALGSADKCINSRKTSWH</sequence>
<dbReference type="AlphaFoldDB" id="A0AAJ6CS88"/>
<accession>A0AAJ6CS88</accession>
<dbReference type="RefSeq" id="WP_277857232.1">
    <property type="nucleotide sequence ID" value="NZ_CP120943.1"/>
</dbReference>
<evidence type="ECO:0000313" key="1">
    <source>
        <dbReference type="EMBL" id="WFG00328.1"/>
    </source>
</evidence>
<evidence type="ECO:0000313" key="2">
    <source>
        <dbReference type="Proteomes" id="UP001218423"/>
    </source>
</evidence>
<organism evidence="1 2">
    <name type="scientific">Aeromonas caviae</name>
    <name type="common">Aeromonas punctata</name>
    <dbReference type="NCBI Taxonomy" id="648"/>
    <lineage>
        <taxon>Bacteria</taxon>
        <taxon>Pseudomonadati</taxon>
        <taxon>Pseudomonadota</taxon>
        <taxon>Gammaproteobacteria</taxon>
        <taxon>Aeromonadales</taxon>
        <taxon>Aeromonadaceae</taxon>
        <taxon>Aeromonas</taxon>
    </lineage>
</organism>
<reference evidence="1" key="1">
    <citation type="submission" date="2023-03" db="EMBL/GenBank/DDBJ databases">
        <title>Aeromonas caviae strain AC1520.</title>
        <authorList>
            <person name="Xie T."/>
            <person name="Zhang Q."/>
            <person name="Deng J."/>
            <person name="Li X."/>
        </authorList>
    </citation>
    <scope>NUCLEOTIDE SEQUENCE</scope>
    <source>
        <strain evidence="1">AC1520</strain>
        <plasmid evidence="1">pAC1520</plasmid>
    </source>
</reference>
<protein>
    <submittedName>
        <fullName evidence="1">Uncharacterized protein</fullName>
    </submittedName>
</protein>
<dbReference type="EMBL" id="CP120943">
    <property type="protein sequence ID" value="WFG00328.1"/>
    <property type="molecule type" value="Genomic_DNA"/>
</dbReference>
<geneLocation type="plasmid" evidence="1 2">
    <name>pAC1520</name>
</geneLocation>
<name>A0AAJ6CS88_AERCA</name>
<gene>
    <name evidence="1" type="ORF">P5S46_21435</name>
</gene>
<dbReference type="Proteomes" id="UP001218423">
    <property type="component" value="Plasmid pAC1520"/>
</dbReference>